<keyword evidence="1" id="KW-0732">Signal</keyword>
<comment type="caution">
    <text evidence="3">The sequence shown here is derived from an EMBL/GenBank/DDBJ whole genome shotgun (WGS) entry which is preliminary data.</text>
</comment>
<evidence type="ECO:0000313" key="4">
    <source>
        <dbReference type="Proteomes" id="UP000443153"/>
    </source>
</evidence>
<evidence type="ECO:0000313" key="3">
    <source>
        <dbReference type="EMBL" id="MRX63189.1"/>
    </source>
</evidence>
<dbReference type="Pfam" id="PF09832">
    <property type="entry name" value="DUF2059"/>
    <property type="match status" value="2"/>
</dbReference>
<evidence type="ECO:0000259" key="2">
    <source>
        <dbReference type="Pfam" id="PF09832"/>
    </source>
</evidence>
<dbReference type="InterPro" id="IPR018637">
    <property type="entry name" value="DUF2059"/>
</dbReference>
<name>A0A6I2MKP7_9FLAO</name>
<reference evidence="3 4" key="1">
    <citation type="submission" date="2019-11" db="EMBL/GenBank/DDBJ databases">
        <title>Maribacter lutea sp. nov., a marine bacterium isolated from intertidal sand.</title>
        <authorList>
            <person name="Liu A."/>
        </authorList>
    </citation>
    <scope>NUCLEOTIDE SEQUENCE [LARGE SCALE GENOMIC DNA]</scope>
    <source>
        <strain evidence="3 4">RZ05</strain>
    </source>
</reference>
<feature type="domain" description="DUF2059" evidence="2">
    <location>
        <begin position="80"/>
        <end position="116"/>
    </location>
</feature>
<dbReference type="RefSeq" id="WP_154363761.1">
    <property type="nucleotide sequence ID" value="NZ_WKJH01000002.1"/>
</dbReference>
<gene>
    <name evidence="3" type="ORF">GJ691_03305</name>
</gene>
<dbReference type="OrthoDB" id="1435601at2"/>
<evidence type="ECO:0000256" key="1">
    <source>
        <dbReference type="SAM" id="SignalP"/>
    </source>
</evidence>
<feature type="chain" id="PRO_5026202810" evidence="1">
    <location>
        <begin position="21"/>
        <end position="173"/>
    </location>
</feature>
<accession>A0A6I2MKP7</accession>
<keyword evidence="4" id="KW-1185">Reference proteome</keyword>
<dbReference type="AlphaFoldDB" id="A0A6I2MKP7"/>
<protein>
    <submittedName>
        <fullName evidence="3">DUF2059 domain-containing protein</fullName>
    </submittedName>
</protein>
<feature type="domain" description="DUF2059" evidence="2">
    <location>
        <begin position="126"/>
        <end position="162"/>
    </location>
</feature>
<dbReference type="EMBL" id="WKJH01000002">
    <property type="protein sequence ID" value="MRX63189.1"/>
    <property type="molecule type" value="Genomic_DNA"/>
</dbReference>
<proteinExistence type="predicted"/>
<feature type="signal peptide" evidence="1">
    <location>
        <begin position="1"/>
        <end position="20"/>
    </location>
</feature>
<sequence>MQQFKILFFCFLFVPTVFMAQDSDFSNDVKDYLESNGSMQQYEYAYDQLMIMMEGRYPKSEGNKQGWSYLEENKPKALADIKNLMVPIYQANFTQGEIKQMAAFYKSEAGVLLITDRAKMTEVHKEELNTFYNSAVGQKIISKQEVLTTEISKVSEGWSRDLYETSMSLLKNG</sequence>
<dbReference type="Proteomes" id="UP000443153">
    <property type="component" value="Unassembled WGS sequence"/>
</dbReference>
<organism evidence="3 4">
    <name type="scientific">Maribacter luteus</name>
    <dbReference type="NCBI Taxonomy" id="2594478"/>
    <lineage>
        <taxon>Bacteria</taxon>
        <taxon>Pseudomonadati</taxon>
        <taxon>Bacteroidota</taxon>
        <taxon>Flavobacteriia</taxon>
        <taxon>Flavobacteriales</taxon>
        <taxon>Flavobacteriaceae</taxon>
        <taxon>Maribacter</taxon>
    </lineage>
</organism>